<organism evidence="3 4">
    <name type="scientific">Candidatus Liberibacter americanus str. Sao Paulo</name>
    <dbReference type="NCBI Taxonomy" id="1261131"/>
    <lineage>
        <taxon>Bacteria</taxon>
        <taxon>Pseudomonadati</taxon>
        <taxon>Pseudomonadota</taxon>
        <taxon>Alphaproteobacteria</taxon>
        <taxon>Hyphomicrobiales</taxon>
        <taxon>Rhizobiaceae</taxon>
        <taxon>Liberibacter</taxon>
    </lineage>
</organism>
<feature type="domain" description="Coenzyme Q-binding protein COQ10 START" evidence="2">
    <location>
        <begin position="10"/>
        <end position="140"/>
    </location>
</feature>
<evidence type="ECO:0000313" key="4">
    <source>
        <dbReference type="Proteomes" id="UP000017862"/>
    </source>
</evidence>
<dbReference type="Pfam" id="PF03364">
    <property type="entry name" value="Polyketide_cyc"/>
    <property type="match status" value="1"/>
</dbReference>
<dbReference type="Proteomes" id="UP000017862">
    <property type="component" value="Chromosome"/>
</dbReference>
<dbReference type="eggNOG" id="COG2867">
    <property type="taxonomic scope" value="Bacteria"/>
</dbReference>
<accession>U6B458</accession>
<comment type="similarity">
    <text evidence="1">Belongs to the ribosome association toxin RatA family.</text>
</comment>
<evidence type="ECO:0000313" key="3">
    <source>
        <dbReference type="EMBL" id="AHA27685.1"/>
    </source>
</evidence>
<dbReference type="HOGENOM" id="CLU_079653_3_0_5"/>
<dbReference type="Gene3D" id="3.30.530.20">
    <property type="match status" value="1"/>
</dbReference>
<name>U6B458_9HYPH</name>
<sequence>MHYFTADRIVGYSPKQMFNIVADVEKYPEFVPLCKELIIDYREKIDTNTVIIASMKIRYMGMQEILVTKVTIKKDQNRIVVEHVKNLFNFLENHWYFEDSPNGGCIVHFSIKYELKNRIFDMMLRKIFDRSFRYFAKAFEKRAQTIYNTIMHLSYRK</sequence>
<reference evidence="3 4" key="1">
    <citation type="journal article" date="2014" name="Mol. Plant Microbe Interact.">
        <title>The complete genome sequence of Candidatus Liberibacter americanus, associated with citrus Huanglongbing.</title>
        <authorList>
            <person name="Wulff N.A."/>
            <person name="Zhang S."/>
            <person name="Setubal J.C."/>
            <person name="Almeida N.F."/>
            <person name="Martins E.C."/>
            <person name="Harakava R."/>
            <person name="Kumar D."/>
            <person name="Rangel L.T."/>
            <person name="Foissac X."/>
            <person name="Bove J."/>
            <person name="Gabriel D.W."/>
        </authorList>
    </citation>
    <scope>NUCLEOTIDE SEQUENCE [LARGE SCALE GENOMIC DNA]</scope>
    <source>
        <strain evidence="3 4">Sao Paulo</strain>
    </source>
</reference>
<evidence type="ECO:0000259" key="2">
    <source>
        <dbReference type="Pfam" id="PF03364"/>
    </source>
</evidence>
<gene>
    <name evidence="3" type="ORF">lam_315</name>
</gene>
<dbReference type="GO" id="GO:0045333">
    <property type="term" value="P:cellular respiration"/>
    <property type="evidence" value="ECO:0007669"/>
    <property type="project" value="InterPro"/>
</dbReference>
<dbReference type="STRING" id="1261131.lam_315"/>
<dbReference type="InterPro" id="IPR044996">
    <property type="entry name" value="COQ10-like"/>
</dbReference>
<dbReference type="AlphaFoldDB" id="U6B458"/>
<dbReference type="SUPFAM" id="SSF55961">
    <property type="entry name" value="Bet v1-like"/>
    <property type="match status" value="1"/>
</dbReference>
<dbReference type="GO" id="GO:0048039">
    <property type="term" value="F:ubiquinone binding"/>
    <property type="evidence" value="ECO:0007669"/>
    <property type="project" value="InterPro"/>
</dbReference>
<dbReference type="EMBL" id="CP006604">
    <property type="protein sequence ID" value="AHA27685.1"/>
    <property type="molecule type" value="Genomic_DNA"/>
</dbReference>
<protein>
    <submittedName>
        <fullName evidence="3">Oligoketide cyclase/lipid transport protein</fullName>
    </submittedName>
</protein>
<dbReference type="PATRIC" id="fig|1261131.3.peg.303"/>
<dbReference type="KEGG" id="lar:lam_315"/>
<dbReference type="InterPro" id="IPR005031">
    <property type="entry name" value="COQ10_START"/>
</dbReference>
<keyword evidence="4" id="KW-1185">Reference proteome</keyword>
<dbReference type="InterPro" id="IPR023393">
    <property type="entry name" value="START-like_dom_sf"/>
</dbReference>
<evidence type="ECO:0000256" key="1">
    <source>
        <dbReference type="ARBA" id="ARBA00008918"/>
    </source>
</evidence>
<proteinExistence type="inferred from homology"/>
<dbReference type="PANTHER" id="PTHR12901:SF10">
    <property type="entry name" value="COENZYME Q-BINDING PROTEIN COQ10, MITOCHONDRIAL"/>
    <property type="match status" value="1"/>
</dbReference>
<dbReference type="CDD" id="cd07813">
    <property type="entry name" value="COQ10p_like"/>
    <property type="match status" value="1"/>
</dbReference>
<dbReference type="RefSeq" id="WP_007556942.1">
    <property type="nucleotide sequence ID" value="NC_022793.1"/>
</dbReference>
<dbReference type="PANTHER" id="PTHR12901">
    <property type="entry name" value="SPERM PROTEIN HOMOLOG"/>
    <property type="match status" value="1"/>
</dbReference>